<evidence type="ECO:0000313" key="3">
    <source>
        <dbReference type="Proteomes" id="UP000314294"/>
    </source>
</evidence>
<accession>A0A4Z2GEF2</accession>
<gene>
    <name evidence="2" type="ORF">EYF80_038040</name>
</gene>
<comment type="caution">
    <text evidence="2">The sequence shown here is derived from an EMBL/GenBank/DDBJ whole genome shotgun (WGS) entry which is preliminary data.</text>
</comment>
<evidence type="ECO:0000313" key="2">
    <source>
        <dbReference type="EMBL" id="TNN51749.1"/>
    </source>
</evidence>
<proteinExistence type="predicted"/>
<feature type="compositionally biased region" description="Polar residues" evidence="1">
    <location>
        <begin position="78"/>
        <end position="94"/>
    </location>
</feature>
<sequence length="102" mass="11268">MAADRTPGLTLQAEERLESSVPVTFLQPMKPWSPRSTMIGRLISFMRNSSDSPGDGGEGTACKKRQSERYILPKPSRPGNNRTAEPRLNPQSRCEGNPLVID</sequence>
<dbReference type="EMBL" id="SRLO01000571">
    <property type="protein sequence ID" value="TNN51749.1"/>
    <property type="molecule type" value="Genomic_DNA"/>
</dbReference>
<dbReference type="AlphaFoldDB" id="A0A4Z2GEF2"/>
<name>A0A4Z2GEF2_9TELE</name>
<dbReference type="Proteomes" id="UP000314294">
    <property type="component" value="Unassembled WGS sequence"/>
</dbReference>
<evidence type="ECO:0000256" key="1">
    <source>
        <dbReference type="SAM" id="MobiDB-lite"/>
    </source>
</evidence>
<feature type="region of interest" description="Disordered" evidence="1">
    <location>
        <begin position="46"/>
        <end position="102"/>
    </location>
</feature>
<organism evidence="2 3">
    <name type="scientific">Liparis tanakae</name>
    <name type="common">Tanaka's snailfish</name>
    <dbReference type="NCBI Taxonomy" id="230148"/>
    <lineage>
        <taxon>Eukaryota</taxon>
        <taxon>Metazoa</taxon>
        <taxon>Chordata</taxon>
        <taxon>Craniata</taxon>
        <taxon>Vertebrata</taxon>
        <taxon>Euteleostomi</taxon>
        <taxon>Actinopterygii</taxon>
        <taxon>Neopterygii</taxon>
        <taxon>Teleostei</taxon>
        <taxon>Neoteleostei</taxon>
        <taxon>Acanthomorphata</taxon>
        <taxon>Eupercaria</taxon>
        <taxon>Perciformes</taxon>
        <taxon>Cottioidei</taxon>
        <taxon>Cottales</taxon>
        <taxon>Liparidae</taxon>
        <taxon>Liparis</taxon>
    </lineage>
</organism>
<protein>
    <submittedName>
        <fullName evidence="2">Uncharacterized protein</fullName>
    </submittedName>
</protein>
<keyword evidence="3" id="KW-1185">Reference proteome</keyword>
<reference evidence="2 3" key="1">
    <citation type="submission" date="2019-03" db="EMBL/GenBank/DDBJ databases">
        <title>First draft genome of Liparis tanakae, snailfish: a comprehensive survey of snailfish specific genes.</title>
        <authorList>
            <person name="Kim W."/>
            <person name="Song I."/>
            <person name="Jeong J.-H."/>
            <person name="Kim D."/>
            <person name="Kim S."/>
            <person name="Ryu S."/>
            <person name="Song J.Y."/>
            <person name="Lee S.K."/>
        </authorList>
    </citation>
    <scope>NUCLEOTIDE SEQUENCE [LARGE SCALE GENOMIC DNA]</scope>
    <source>
        <tissue evidence="2">Muscle</tissue>
    </source>
</reference>